<feature type="transmembrane region" description="Helical" evidence="7">
    <location>
        <begin position="167"/>
        <end position="188"/>
    </location>
</feature>
<protein>
    <submittedName>
        <fullName evidence="9">MFS transporter</fullName>
    </submittedName>
</protein>
<dbReference type="PANTHER" id="PTHR42718">
    <property type="entry name" value="MAJOR FACILITATOR SUPERFAMILY MULTIDRUG TRANSPORTER MFSC"/>
    <property type="match status" value="1"/>
</dbReference>
<dbReference type="Gene3D" id="1.20.1720.10">
    <property type="entry name" value="Multidrug resistance protein D"/>
    <property type="match status" value="1"/>
</dbReference>
<name>A0ABR9SKV3_9BURK</name>
<dbReference type="PROSITE" id="PS50850">
    <property type="entry name" value="MFS"/>
    <property type="match status" value="1"/>
</dbReference>
<evidence type="ECO:0000313" key="10">
    <source>
        <dbReference type="Proteomes" id="UP000715965"/>
    </source>
</evidence>
<dbReference type="Gene3D" id="1.20.1250.20">
    <property type="entry name" value="MFS general substrate transporter like domains"/>
    <property type="match status" value="1"/>
</dbReference>
<dbReference type="PANTHER" id="PTHR42718:SF46">
    <property type="entry name" value="BLR6921 PROTEIN"/>
    <property type="match status" value="1"/>
</dbReference>
<dbReference type="InterPro" id="IPR020846">
    <property type="entry name" value="MFS_dom"/>
</dbReference>
<dbReference type="InterPro" id="IPR011701">
    <property type="entry name" value="MFS"/>
</dbReference>
<dbReference type="PRINTS" id="PR01036">
    <property type="entry name" value="TCRTETB"/>
</dbReference>
<evidence type="ECO:0000256" key="1">
    <source>
        <dbReference type="ARBA" id="ARBA00004651"/>
    </source>
</evidence>
<evidence type="ECO:0000256" key="7">
    <source>
        <dbReference type="SAM" id="Phobius"/>
    </source>
</evidence>
<evidence type="ECO:0000256" key="3">
    <source>
        <dbReference type="ARBA" id="ARBA00022475"/>
    </source>
</evidence>
<feature type="domain" description="Major facilitator superfamily (MFS) profile" evidence="8">
    <location>
        <begin position="13"/>
        <end position="461"/>
    </location>
</feature>
<keyword evidence="5 7" id="KW-1133">Transmembrane helix</keyword>
<dbReference type="EMBL" id="JADDOJ010000106">
    <property type="protein sequence ID" value="MBE7942529.1"/>
    <property type="molecule type" value="Genomic_DNA"/>
</dbReference>
<accession>A0ABR9SKV3</accession>
<keyword evidence="10" id="KW-1185">Reference proteome</keyword>
<evidence type="ECO:0000256" key="6">
    <source>
        <dbReference type="ARBA" id="ARBA00023136"/>
    </source>
</evidence>
<evidence type="ECO:0000256" key="4">
    <source>
        <dbReference type="ARBA" id="ARBA00022692"/>
    </source>
</evidence>
<feature type="transmembrane region" description="Helical" evidence="7">
    <location>
        <begin position="79"/>
        <end position="98"/>
    </location>
</feature>
<dbReference type="Proteomes" id="UP000715965">
    <property type="component" value="Unassembled WGS sequence"/>
</dbReference>
<gene>
    <name evidence="9" type="ORF">IM725_18330</name>
</gene>
<sequence length="477" mass="50530">MSTSPPADTKRYLPWVVAIVMFMETLDTTIVNTAVPAMAESLQVQPLSLKAVVASYILSLAVFIPVSGWMADRFGTRRVFFSAVSLFTAASLLCGLSLNAPMLVAARLLQGAGAAMMMPVGRLAIIRTFSKAELLGAMNFVVMPALVGPLLGPTLGGLIVHFASWRVIFWVNLPVGLLALWMISRYLPDYHADAPRPLDTVGFVLFGSGVALLSWLLEIFGEHRLDLTSAGVLLLVALGLLGAYGLHASHSAWPLLKLALFRIRTFRISVGGGFVTRIGLGGMPFLLPLLYQVGLGRPAWQSGLLMMPAAAAAMTTKTMTQPILKTLGYRRVLVANTVLIGLTIGGFSLVDAATPVPAIVGLALSQGFFNSLQFSSMNTLAYADVEGPDTSMASTLASSMQQLSMSFGLAAGSLVAAWFLGEVPQTDRAQVTSALHHAFLTLAAITVLSSASFWGLRRGDGEAVSRGTSGKVVEQSA</sequence>
<keyword evidence="3" id="KW-1003">Cell membrane</keyword>
<feature type="transmembrane region" description="Helical" evidence="7">
    <location>
        <begin position="332"/>
        <end position="350"/>
    </location>
</feature>
<evidence type="ECO:0000256" key="5">
    <source>
        <dbReference type="ARBA" id="ARBA00022989"/>
    </source>
</evidence>
<keyword evidence="2" id="KW-0813">Transport</keyword>
<feature type="transmembrane region" description="Helical" evidence="7">
    <location>
        <begin position="200"/>
        <end position="221"/>
    </location>
</feature>
<organism evidence="9 10">
    <name type="scientific">Ramlibacter aquaticus</name>
    <dbReference type="NCBI Taxonomy" id="2780094"/>
    <lineage>
        <taxon>Bacteria</taxon>
        <taxon>Pseudomonadati</taxon>
        <taxon>Pseudomonadota</taxon>
        <taxon>Betaproteobacteria</taxon>
        <taxon>Burkholderiales</taxon>
        <taxon>Comamonadaceae</taxon>
        <taxon>Ramlibacter</taxon>
    </lineage>
</organism>
<feature type="transmembrane region" description="Helical" evidence="7">
    <location>
        <begin position="227"/>
        <end position="246"/>
    </location>
</feature>
<feature type="transmembrane region" description="Helical" evidence="7">
    <location>
        <begin position="433"/>
        <end position="456"/>
    </location>
</feature>
<dbReference type="CDD" id="cd17503">
    <property type="entry name" value="MFS_LmrB_MDR_like"/>
    <property type="match status" value="1"/>
</dbReference>
<feature type="transmembrane region" description="Helical" evidence="7">
    <location>
        <begin position="47"/>
        <end position="67"/>
    </location>
</feature>
<dbReference type="Pfam" id="PF07690">
    <property type="entry name" value="MFS_1"/>
    <property type="match status" value="1"/>
</dbReference>
<comment type="subcellular location">
    <subcellularLocation>
        <location evidence="1">Cell membrane</location>
        <topology evidence="1">Multi-pass membrane protein</topology>
    </subcellularLocation>
</comment>
<comment type="caution">
    <text evidence="9">The sequence shown here is derived from an EMBL/GenBank/DDBJ whole genome shotgun (WGS) entry which is preliminary data.</text>
</comment>
<proteinExistence type="predicted"/>
<feature type="transmembrane region" description="Helical" evidence="7">
    <location>
        <begin position="104"/>
        <end position="125"/>
    </location>
</feature>
<feature type="transmembrane region" description="Helical" evidence="7">
    <location>
        <begin position="137"/>
        <end position="161"/>
    </location>
</feature>
<feature type="transmembrane region" description="Helical" evidence="7">
    <location>
        <begin position="266"/>
        <end position="287"/>
    </location>
</feature>
<dbReference type="RefSeq" id="WP_193782081.1">
    <property type="nucleotide sequence ID" value="NZ_JADDOJ010000106.1"/>
</dbReference>
<evidence type="ECO:0000256" key="2">
    <source>
        <dbReference type="ARBA" id="ARBA00022448"/>
    </source>
</evidence>
<dbReference type="InterPro" id="IPR036259">
    <property type="entry name" value="MFS_trans_sf"/>
</dbReference>
<evidence type="ECO:0000259" key="8">
    <source>
        <dbReference type="PROSITE" id="PS50850"/>
    </source>
</evidence>
<evidence type="ECO:0000313" key="9">
    <source>
        <dbReference type="EMBL" id="MBE7942529.1"/>
    </source>
</evidence>
<keyword evidence="4 7" id="KW-0812">Transmembrane</keyword>
<feature type="transmembrane region" description="Helical" evidence="7">
    <location>
        <begin position="12"/>
        <end position="35"/>
    </location>
</feature>
<feature type="transmembrane region" description="Helical" evidence="7">
    <location>
        <begin position="403"/>
        <end position="421"/>
    </location>
</feature>
<reference evidence="9 10" key="1">
    <citation type="submission" date="2020-10" db="EMBL/GenBank/DDBJ databases">
        <title>Draft genome of Ramlibacter aquaticus LMG 30558.</title>
        <authorList>
            <person name="Props R."/>
        </authorList>
    </citation>
    <scope>NUCLEOTIDE SEQUENCE [LARGE SCALE GENOMIC DNA]</scope>
    <source>
        <strain evidence="9 10">LMG 30558</strain>
    </source>
</reference>
<keyword evidence="6 7" id="KW-0472">Membrane</keyword>
<dbReference type="SUPFAM" id="SSF103473">
    <property type="entry name" value="MFS general substrate transporter"/>
    <property type="match status" value="1"/>
</dbReference>